<dbReference type="PANTHER" id="PTHR22642">
    <property type="entry name" value="IMIDAZOLONEPROPIONASE"/>
    <property type="match status" value="1"/>
</dbReference>
<keyword evidence="3" id="KW-1185">Reference proteome</keyword>
<reference evidence="2 3" key="1">
    <citation type="submission" date="2022-03" db="EMBL/GenBank/DDBJ databases">
        <title>Pseudonocardia alaer sp. nov., a novel actinomycete isolated from reed forest soil.</title>
        <authorList>
            <person name="Wang L."/>
        </authorList>
    </citation>
    <scope>NUCLEOTIDE SEQUENCE [LARGE SCALE GENOMIC DNA]</scope>
    <source>
        <strain evidence="2 3">Y-16303</strain>
    </source>
</reference>
<dbReference type="Pfam" id="PF07969">
    <property type="entry name" value="Amidohydro_3"/>
    <property type="match status" value="1"/>
</dbReference>
<dbReference type="SUPFAM" id="SSF51556">
    <property type="entry name" value="Metallo-dependent hydrolases"/>
    <property type="match status" value="1"/>
</dbReference>
<protein>
    <submittedName>
        <fullName evidence="2">Amidohydrolase family protein</fullName>
    </submittedName>
</protein>
<evidence type="ECO:0000259" key="1">
    <source>
        <dbReference type="Pfam" id="PF07969"/>
    </source>
</evidence>
<feature type="domain" description="Amidohydrolase 3" evidence="1">
    <location>
        <begin position="47"/>
        <end position="492"/>
    </location>
</feature>
<accession>A0ABS9T9H2</accession>
<dbReference type="Gene3D" id="3.20.20.140">
    <property type="entry name" value="Metal-dependent hydrolases"/>
    <property type="match status" value="2"/>
</dbReference>
<organism evidence="2 3">
    <name type="scientific">Pseudonocardia alaniniphila</name>
    <dbReference type="NCBI Taxonomy" id="75291"/>
    <lineage>
        <taxon>Bacteria</taxon>
        <taxon>Bacillati</taxon>
        <taxon>Actinomycetota</taxon>
        <taxon>Actinomycetes</taxon>
        <taxon>Pseudonocardiales</taxon>
        <taxon>Pseudonocardiaceae</taxon>
        <taxon>Pseudonocardia</taxon>
    </lineage>
</organism>
<dbReference type="Proteomes" id="UP001299970">
    <property type="component" value="Unassembled WGS sequence"/>
</dbReference>
<dbReference type="InterPro" id="IPR011059">
    <property type="entry name" value="Metal-dep_hydrolase_composite"/>
</dbReference>
<dbReference type="PANTHER" id="PTHR22642:SF2">
    <property type="entry name" value="PROTEIN LONG AFTER FAR-RED 3"/>
    <property type="match status" value="1"/>
</dbReference>
<proteinExistence type="predicted"/>
<evidence type="ECO:0000313" key="2">
    <source>
        <dbReference type="EMBL" id="MCH6165068.1"/>
    </source>
</evidence>
<name>A0ABS9T9H2_9PSEU</name>
<dbReference type="InterPro" id="IPR013108">
    <property type="entry name" value="Amidohydro_3"/>
</dbReference>
<sequence>MSDHAGAGRGELVLRSARMGGRIVDITIEAGVVTAIGPELTASRDAEVVALDGRSVLPGLWDNHVHFDQWTLARKRLDLGSARSADEVVALVARRMRTDPPAQGAALVGAGFRDALWPDVPHRDLLDPVTGGTPVVLVSADLHCCWLNSAAARTYGWATHPTGVLRETDWHPIMEDTRKVPVTQLDVWAGEAAQAASARGVVGVVDFEAPFQLDAWAGRISRGCTALRVVSSVWPSHLDQAISRGLRTGDPIPGTAGLLTMGPLKVVSDGSLNTRTAYCQDPYPGLEATAHPCGVLLVAPEDLVPLLRKAAAAGIDAAVHAIGDKANTFALDAFAASGVRGRIEHAQLLSEPDVARFAELGVVASVQPEHAIDDRDVADRYWKGRTSRAFPYRSLRDAGAELVLGSDAPVAPLDPWVSIAAAVRRSADDRPSWHGEQEIPFDVALAASAGPDGPIRVGRRADMIVTEDVPAELDPLALRTLPVAGTMVGGRWTHRAGLGSP</sequence>
<dbReference type="Gene3D" id="3.10.310.70">
    <property type="match status" value="1"/>
</dbReference>
<dbReference type="RefSeq" id="WP_241035103.1">
    <property type="nucleotide sequence ID" value="NZ_BAAAJF010000018.1"/>
</dbReference>
<comment type="caution">
    <text evidence="2">The sequence shown here is derived from an EMBL/GenBank/DDBJ whole genome shotgun (WGS) entry which is preliminary data.</text>
</comment>
<dbReference type="EMBL" id="JAKXMK010000004">
    <property type="protein sequence ID" value="MCH6165068.1"/>
    <property type="molecule type" value="Genomic_DNA"/>
</dbReference>
<evidence type="ECO:0000313" key="3">
    <source>
        <dbReference type="Proteomes" id="UP001299970"/>
    </source>
</evidence>
<gene>
    <name evidence="2" type="ORF">MMF94_05175</name>
</gene>
<dbReference type="SUPFAM" id="SSF51338">
    <property type="entry name" value="Composite domain of metallo-dependent hydrolases"/>
    <property type="match status" value="1"/>
</dbReference>
<dbReference type="InterPro" id="IPR032466">
    <property type="entry name" value="Metal_Hydrolase"/>
</dbReference>